<dbReference type="EMBL" id="BKCJ010450242">
    <property type="protein sequence ID" value="GFA58603.1"/>
    <property type="molecule type" value="Genomic_DNA"/>
</dbReference>
<reference evidence="2" key="1">
    <citation type="journal article" date="2019" name="Sci. Rep.">
        <title>Draft genome of Tanacetum cinerariifolium, the natural source of mosquito coil.</title>
        <authorList>
            <person name="Yamashiro T."/>
            <person name="Shiraishi A."/>
            <person name="Satake H."/>
            <person name="Nakayama K."/>
        </authorList>
    </citation>
    <scope>NUCLEOTIDE SEQUENCE</scope>
</reference>
<protein>
    <submittedName>
        <fullName evidence="2">Ribonuclease H-like domain-containing protein</fullName>
    </submittedName>
</protein>
<comment type="caution">
    <text evidence="2">The sequence shown here is derived from an EMBL/GenBank/DDBJ whole genome shotgun (WGS) entry which is preliminary data.</text>
</comment>
<name>A0A699JWW7_TANCI</name>
<feature type="region of interest" description="Disordered" evidence="1">
    <location>
        <begin position="335"/>
        <end position="361"/>
    </location>
</feature>
<evidence type="ECO:0000256" key="1">
    <source>
        <dbReference type="SAM" id="MobiDB-lite"/>
    </source>
</evidence>
<feature type="compositionally biased region" description="Acidic residues" evidence="1">
    <location>
        <begin position="351"/>
        <end position="361"/>
    </location>
</feature>
<organism evidence="2">
    <name type="scientific">Tanacetum cinerariifolium</name>
    <name type="common">Dalmatian daisy</name>
    <name type="synonym">Chrysanthemum cinerariifolium</name>
    <dbReference type="NCBI Taxonomy" id="118510"/>
    <lineage>
        <taxon>Eukaryota</taxon>
        <taxon>Viridiplantae</taxon>
        <taxon>Streptophyta</taxon>
        <taxon>Embryophyta</taxon>
        <taxon>Tracheophyta</taxon>
        <taxon>Spermatophyta</taxon>
        <taxon>Magnoliopsida</taxon>
        <taxon>eudicotyledons</taxon>
        <taxon>Gunneridae</taxon>
        <taxon>Pentapetalae</taxon>
        <taxon>asterids</taxon>
        <taxon>campanulids</taxon>
        <taxon>Asterales</taxon>
        <taxon>Asteraceae</taxon>
        <taxon>Asteroideae</taxon>
        <taxon>Anthemideae</taxon>
        <taxon>Anthemidinae</taxon>
        <taxon>Tanacetum</taxon>
    </lineage>
</organism>
<sequence length="361" mass="40360">LKFNTHKDAKSLMEAIEKRFGGNTETKKSVRDTWGISLSQEDVNLKFLRSLPSEWKTHTLIWRNKIDLEDKSLDDLFNSLKIYESEVNHSSSQGSDSQNLAFVSTQANSTNDSVSAAVSVSAVGAKLSASTLPNTDANDLEEMDLKWQMAMLTMRARKFLQKTGINLGANGPTSMGFDMEKCDGTFSYDWSYQAEEEPTNFALMAFLSSSSNSSSDFEERDDLNMKLEKFQTSSKRLTDLLASQTSDKAGLGYNSKVFTQAMFDCDNYYSSESDNDSWPPSNLYDRFVLSGGYHVVPPLMTGTIMPPKPDLVFHTPPSDENKHLAFNVQLSLNKSDQDLPSRPSAPIIEDWVSDSEEEDMP</sequence>
<feature type="non-terminal residue" evidence="2">
    <location>
        <position position="1"/>
    </location>
</feature>
<accession>A0A699JWW7</accession>
<proteinExistence type="predicted"/>
<evidence type="ECO:0000313" key="2">
    <source>
        <dbReference type="EMBL" id="GFA58603.1"/>
    </source>
</evidence>
<dbReference type="AlphaFoldDB" id="A0A699JWW7"/>
<gene>
    <name evidence="2" type="ORF">Tci_630575</name>
</gene>